<reference evidence="2 3" key="1">
    <citation type="journal article" date="2015" name="Environ. Microbiol.">
        <title>Methane oxidation coupled to nitrate reduction under hypoxia by the Gammaproteobacterium Methylomonas denitrificans, sp. nov. type strain FJG1.</title>
        <authorList>
            <person name="Kits K.D."/>
            <person name="Klotz M.G."/>
            <person name="Stein L.Y."/>
        </authorList>
    </citation>
    <scope>NUCLEOTIDE SEQUENCE [LARGE SCALE GENOMIC DNA]</scope>
    <source>
        <strain evidence="2 3">FJG1</strain>
    </source>
</reference>
<organism evidence="2 3">
    <name type="scientific">Methylomonas denitrificans</name>
    <dbReference type="NCBI Taxonomy" id="1538553"/>
    <lineage>
        <taxon>Bacteria</taxon>
        <taxon>Pseudomonadati</taxon>
        <taxon>Pseudomonadota</taxon>
        <taxon>Gammaproteobacteria</taxon>
        <taxon>Methylococcales</taxon>
        <taxon>Methylococcaceae</taxon>
        <taxon>Methylomonas</taxon>
    </lineage>
</organism>
<dbReference type="AlphaFoldDB" id="A0A126T1W7"/>
<dbReference type="Pfam" id="PF09346">
    <property type="entry name" value="SMI1_KNR4"/>
    <property type="match status" value="1"/>
</dbReference>
<protein>
    <recommendedName>
        <fullName evidence="1">Knr4/Smi1-like domain-containing protein</fullName>
    </recommendedName>
</protein>
<dbReference type="InterPro" id="IPR037883">
    <property type="entry name" value="Knr4/Smi1-like_sf"/>
</dbReference>
<dbReference type="STRING" id="1538553.JT25_006115"/>
<dbReference type="SUPFAM" id="SSF160631">
    <property type="entry name" value="SMI1/KNR4-like"/>
    <property type="match status" value="1"/>
</dbReference>
<name>A0A126T1W7_9GAMM</name>
<evidence type="ECO:0000313" key="2">
    <source>
        <dbReference type="EMBL" id="AMK76071.1"/>
    </source>
</evidence>
<dbReference type="EMBL" id="CP014476">
    <property type="protein sequence ID" value="AMK76071.1"/>
    <property type="molecule type" value="Genomic_DNA"/>
</dbReference>
<accession>A0A126T1W7</accession>
<dbReference type="Proteomes" id="UP000030512">
    <property type="component" value="Chromosome"/>
</dbReference>
<feature type="domain" description="Knr4/Smi1-like" evidence="1">
    <location>
        <begin position="110"/>
        <end position="249"/>
    </location>
</feature>
<gene>
    <name evidence="2" type="ORF">JT25_006115</name>
</gene>
<keyword evidence="3" id="KW-1185">Reference proteome</keyword>
<dbReference type="Gene3D" id="3.40.1580.10">
    <property type="entry name" value="SMI1/KNR4-like"/>
    <property type="match status" value="1"/>
</dbReference>
<dbReference type="SMART" id="SM00860">
    <property type="entry name" value="SMI1_KNR4"/>
    <property type="match status" value="1"/>
</dbReference>
<proteinExistence type="predicted"/>
<dbReference type="InterPro" id="IPR018958">
    <property type="entry name" value="Knr4/Smi1-like_dom"/>
</dbReference>
<evidence type="ECO:0000313" key="3">
    <source>
        <dbReference type="Proteomes" id="UP000030512"/>
    </source>
</evidence>
<evidence type="ECO:0000259" key="1">
    <source>
        <dbReference type="SMART" id="SM00860"/>
    </source>
</evidence>
<sequence length="302" mass="33149">MLPAHRLNALSRPKRPSGGVFSALKIFLSALLLATSIGCTDREPATNSKDRSDSANTISIDSGYASGEQDWRSFLTCWRTAVQARLARGESYTSLKSLPPSLNQVSATTSTSELAVADAERRLNVKLPASYRHFVLASGNAEWFIESFGTLDGDGKLSNVSAIDVYPLADPKNFGYWSSTGPDTLILEARKYLRYGYHTEPLLRQDSAYFRIDQLDSLIKVGDLDQGGAILLNPKVISADGEMEAWLLSFKSGASRYRSFAELMQNLAYLDIQMDKAQSSIATPNVLREVECTKMLVTAASR</sequence>
<dbReference type="KEGG" id="mdn:JT25_006115"/>